<gene>
    <name evidence="1" type="ORF">FIC94_11905</name>
</gene>
<comment type="caution">
    <text evidence="1">The sequence shown here is derived from an EMBL/GenBank/DDBJ whole genome shotgun (WGS) entry which is preliminary data.</text>
</comment>
<proteinExistence type="predicted"/>
<evidence type="ECO:0000313" key="2">
    <source>
        <dbReference type="Proteomes" id="UP000312784"/>
    </source>
</evidence>
<reference evidence="1 2" key="1">
    <citation type="submission" date="2019-06" db="EMBL/GenBank/DDBJ databases">
        <title>Ochrobactrum cricket sp.nov., isolated from the insect Teleogryllus occipitalis living in deserted cropland.</title>
        <authorList>
            <person name="Hu M."/>
        </authorList>
    </citation>
    <scope>NUCLEOTIDE SEQUENCE [LARGE SCALE GENOMIC DNA]</scope>
    <source>
        <strain evidence="1 2">LCB8</strain>
    </source>
</reference>
<dbReference type="Proteomes" id="UP000312784">
    <property type="component" value="Unassembled WGS sequence"/>
</dbReference>
<sequence length="59" mass="6888">MKKSNGWCAATDNRRVACLKRPLSSKARLSRRRVFTFKVIYHPFVVIERPILSLRKKTG</sequence>
<evidence type="ECO:0000313" key="1">
    <source>
        <dbReference type="EMBL" id="TNV15965.1"/>
    </source>
</evidence>
<dbReference type="EMBL" id="VEWL01000006">
    <property type="protein sequence ID" value="TNV15965.1"/>
    <property type="molecule type" value="Genomic_DNA"/>
</dbReference>
<keyword evidence="2" id="KW-1185">Reference proteome</keyword>
<name>A0ABY2Y3U2_9HYPH</name>
<accession>A0ABY2Y3U2</accession>
<protein>
    <submittedName>
        <fullName evidence="1">Uncharacterized protein</fullName>
    </submittedName>
</protein>
<organism evidence="1 2">
    <name type="scientific">Ochrobactrum teleogrylli</name>
    <dbReference type="NCBI Taxonomy" id="2479765"/>
    <lineage>
        <taxon>Bacteria</taxon>
        <taxon>Pseudomonadati</taxon>
        <taxon>Pseudomonadota</taxon>
        <taxon>Alphaproteobacteria</taxon>
        <taxon>Hyphomicrobiales</taxon>
        <taxon>Brucellaceae</taxon>
        <taxon>Brucella/Ochrobactrum group</taxon>
        <taxon>Ochrobactrum</taxon>
    </lineage>
</organism>